<dbReference type="AlphaFoldDB" id="M7N6N0"/>
<evidence type="ECO:0000313" key="1">
    <source>
        <dbReference type="EMBL" id="EMQ97424.1"/>
    </source>
</evidence>
<comment type="caution">
    <text evidence="1">The sequence shown here is derived from an EMBL/GenBank/DDBJ whole genome shotgun (WGS) entry which is preliminary data.</text>
</comment>
<dbReference type="Proteomes" id="UP000012015">
    <property type="component" value="Unassembled WGS sequence"/>
</dbReference>
<accession>M7N6N0</accession>
<reference evidence="1 2" key="1">
    <citation type="journal article" date="2013" name="Genome Announc.">
        <title>Draft Genome Sequence of Arthrobacter gangotriensis Strain Lz1yT, Isolated from a Penguin Rookery Soil Sample Collected in Antarctica, near the Indian Station Dakshin Gangotri.</title>
        <authorList>
            <person name="Shivaji S."/>
            <person name="Ara S."/>
            <person name="Bandi S."/>
            <person name="Singh A."/>
            <person name="Kumar Pinnaka A."/>
        </authorList>
    </citation>
    <scope>NUCLEOTIDE SEQUENCE [LARGE SCALE GENOMIC DNA]</scope>
    <source>
        <strain evidence="1 2">Lz1y</strain>
    </source>
</reference>
<dbReference type="Gene3D" id="3.90.190.10">
    <property type="entry name" value="Protein tyrosine phosphatase superfamily"/>
    <property type="match status" value="1"/>
</dbReference>
<gene>
    <name evidence="1" type="ORF">ADIAG_03219</name>
</gene>
<dbReference type="Pfam" id="PF13350">
    <property type="entry name" value="Y_phosphatase3"/>
    <property type="match status" value="1"/>
</dbReference>
<sequence>MDLRCGYESGAQAADPVVPAEALAGVTIRQAPTEGHEDPEFRQTCFPILDSPEYWSHNWRLQPHLVKAAHDAIATAIPGVLVYCSAGRDRTGMICALLLGNAGVEPVLVAADYAASVRVMAGVANHSPTIDQQAEWTRNQVDSGLADKFPLVREVAGGVQEIFDVLKVGMATRESLRSLLVDP</sequence>
<dbReference type="InterPro" id="IPR026893">
    <property type="entry name" value="Tyr/Ser_Pase_IphP-type"/>
</dbReference>
<dbReference type="GO" id="GO:0004721">
    <property type="term" value="F:phosphoprotein phosphatase activity"/>
    <property type="evidence" value="ECO:0007669"/>
    <property type="project" value="InterPro"/>
</dbReference>
<protein>
    <submittedName>
        <fullName evidence="1">Protein tyrosine/serine phosphatase</fullName>
    </submittedName>
</protein>
<dbReference type="EMBL" id="AOCK01000010">
    <property type="protein sequence ID" value="EMQ97424.1"/>
    <property type="molecule type" value="Genomic_DNA"/>
</dbReference>
<dbReference type="eggNOG" id="COG2365">
    <property type="taxonomic scope" value="Bacteria"/>
</dbReference>
<organism evidence="1 2">
    <name type="scientific">Paeniglutamicibacter gangotriensis Lz1y</name>
    <dbReference type="NCBI Taxonomy" id="1276920"/>
    <lineage>
        <taxon>Bacteria</taxon>
        <taxon>Bacillati</taxon>
        <taxon>Actinomycetota</taxon>
        <taxon>Actinomycetes</taxon>
        <taxon>Micrococcales</taxon>
        <taxon>Micrococcaceae</taxon>
        <taxon>Paeniglutamicibacter</taxon>
    </lineage>
</organism>
<dbReference type="STRING" id="1276920.ADIAG_03219"/>
<dbReference type="PATRIC" id="fig|1276920.7.peg.3224"/>
<evidence type="ECO:0000313" key="2">
    <source>
        <dbReference type="Proteomes" id="UP000012015"/>
    </source>
</evidence>
<proteinExistence type="predicted"/>
<dbReference type="InterPro" id="IPR029021">
    <property type="entry name" value="Prot-tyrosine_phosphatase-like"/>
</dbReference>
<name>M7N6N0_9MICC</name>
<keyword evidence="2" id="KW-1185">Reference proteome</keyword>
<dbReference type="SUPFAM" id="SSF52799">
    <property type="entry name" value="(Phosphotyrosine protein) phosphatases II"/>
    <property type="match status" value="1"/>
</dbReference>